<proteinExistence type="inferred from homology"/>
<dbReference type="PANTHER" id="PTHR39188:SF3">
    <property type="entry name" value="STAGE IV SPORULATION PROTEIN FB"/>
    <property type="match status" value="1"/>
</dbReference>
<reference evidence="14" key="2">
    <citation type="journal article" date="2021" name="PeerJ">
        <title>Extensive microbial diversity within the chicken gut microbiome revealed by metagenomics and culture.</title>
        <authorList>
            <person name="Gilroy R."/>
            <person name="Ravi A."/>
            <person name="Getino M."/>
            <person name="Pursley I."/>
            <person name="Horton D.L."/>
            <person name="Alikhan N.F."/>
            <person name="Baker D."/>
            <person name="Gharbi K."/>
            <person name="Hall N."/>
            <person name="Watson M."/>
            <person name="Adriaenssens E.M."/>
            <person name="Foster-Nyarko E."/>
            <person name="Jarju S."/>
            <person name="Secka A."/>
            <person name="Antonio M."/>
            <person name="Oren A."/>
            <person name="Chaudhuri R.R."/>
            <person name="La Ragione R."/>
            <person name="Hildebrand F."/>
            <person name="Pallen M.J."/>
        </authorList>
    </citation>
    <scope>NUCLEOTIDE SEQUENCE</scope>
    <source>
        <strain evidence="14">CHK197-8231</strain>
    </source>
</reference>
<evidence type="ECO:0000256" key="7">
    <source>
        <dbReference type="ARBA" id="ARBA00022801"/>
    </source>
</evidence>
<name>A0A9D1HUX2_9BACT</name>
<evidence type="ECO:0000256" key="5">
    <source>
        <dbReference type="ARBA" id="ARBA00022692"/>
    </source>
</evidence>
<evidence type="ECO:0000256" key="11">
    <source>
        <dbReference type="ARBA" id="ARBA00023136"/>
    </source>
</evidence>
<evidence type="ECO:0000256" key="1">
    <source>
        <dbReference type="ARBA" id="ARBA00001947"/>
    </source>
</evidence>
<keyword evidence="6" id="KW-0479">Metal-binding</keyword>
<sequence>MMLLGRFSFFFWFTLLLLVHEFGHAFVAYLYRWKITSITIYPFGGMTRFSEQLNRPIVEEFLILIAGPIAQQLGYFLFPFLGAPSIALIHYALLCFNLLPIVPLDGSKLVEIILQLFVPYRSSKYGVFFVSFVMGSILWYVSLFFHNLLGIVLCSYLTVQIVTYFRNIDRTTLKFLLERYLYSYHFRKKQVINGGDIRKMYRERSHIFYIDQTYHTEREILRKTFDLSRSL</sequence>
<evidence type="ECO:0000256" key="3">
    <source>
        <dbReference type="ARBA" id="ARBA00007931"/>
    </source>
</evidence>
<feature type="transmembrane region" description="Helical" evidence="12">
    <location>
        <begin position="87"/>
        <end position="104"/>
    </location>
</feature>
<dbReference type="Proteomes" id="UP000824087">
    <property type="component" value="Unassembled WGS sequence"/>
</dbReference>
<feature type="transmembrane region" description="Helical" evidence="12">
    <location>
        <begin position="125"/>
        <end position="142"/>
    </location>
</feature>
<keyword evidence="11 12" id="KW-0472">Membrane</keyword>
<keyword evidence="5 12" id="KW-0812">Transmembrane</keyword>
<evidence type="ECO:0000256" key="4">
    <source>
        <dbReference type="ARBA" id="ARBA00022670"/>
    </source>
</evidence>
<dbReference type="InterPro" id="IPR037219">
    <property type="entry name" value="Peptidase_M41-like"/>
</dbReference>
<evidence type="ECO:0000256" key="12">
    <source>
        <dbReference type="SAM" id="Phobius"/>
    </source>
</evidence>
<feature type="domain" description="Peptidase M50" evidence="13">
    <location>
        <begin position="9"/>
        <end position="78"/>
    </location>
</feature>
<comment type="similarity">
    <text evidence="3">Belongs to the peptidase M50B family.</text>
</comment>
<evidence type="ECO:0000256" key="8">
    <source>
        <dbReference type="ARBA" id="ARBA00022833"/>
    </source>
</evidence>
<evidence type="ECO:0000256" key="9">
    <source>
        <dbReference type="ARBA" id="ARBA00022989"/>
    </source>
</evidence>
<dbReference type="EMBL" id="DVML01000025">
    <property type="protein sequence ID" value="HIU22844.1"/>
    <property type="molecule type" value="Genomic_DNA"/>
</dbReference>
<keyword evidence="8" id="KW-0862">Zinc</keyword>
<reference evidence="14" key="1">
    <citation type="submission" date="2020-10" db="EMBL/GenBank/DDBJ databases">
        <authorList>
            <person name="Gilroy R."/>
        </authorList>
    </citation>
    <scope>NUCLEOTIDE SEQUENCE</scope>
    <source>
        <strain evidence="14">CHK197-8231</strain>
    </source>
</reference>
<feature type="transmembrane region" description="Helical" evidence="12">
    <location>
        <begin position="148"/>
        <end position="165"/>
    </location>
</feature>
<dbReference type="AlphaFoldDB" id="A0A9D1HUX2"/>
<keyword evidence="10" id="KW-0482">Metalloprotease</keyword>
<evidence type="ECO:0000313" key="15">
    <source>
        <dbReference type="Proteomes" id="UP000824087"/>
    </source>
</evidence>
<evidence type="ECO:0000256" key="2">
    <source>
        <dbReference type="ARBA" id="ARBA00004141"/>
    </source>
</evidence>
<gene>
    <name evidence="14" type="ORF">IAD49_04615</name>
</gene>
<dbReference type="GO" id="GO:0004222">
    <property type="term" value="F:metalloendopeptidase activity"/>
    <property type="evidence" value="ECO:0007669"/>
    <property type="project" value="InterPro"/>
</dbReference>
<dbReference type="PANTHER" id="PTHR39188">
    <property type="entry name" value="MEMBRANE-ASSOCIATED ZINC METALLOPROTEASE M50B"/>
    <property type="match status" value="1"/>
</dbReference>
<evidence type="ECO:0000256" key="6">
    <source>
        <dbReference type="ARBA" id="ARBA00022723"/>
    </source>
</evidence>
<dbReference type="InterPro" id="IPR008915">
    <property type="entry name" value="Peptidase_M50"/>
</dbReference>
<comment type="caution">
    <text evidence="14">The sequence shown here is derived from an EMBL/GenBank/DDBJ whole genome shotgun (WGS) entry which is preliminary data.</text>
</comment>
<keyword evidence="4" id="KW-0645">Protease</keyword>
<keyword evidence="7" id="KW-0378">Hydrolase</keyword>
<dbReference type="GO" id="GO:0016020">
    <property type="term" value="C:membrane"/>
    <property type="evidence" value="ECO:0007669"/>
    <property type="project" value="UniProtKB-SubCell"/>
</dbReference>
<dbReference type="SUPFAM" id="SSF140990">
    <property type="entry name" value="FtsH protease domain-like"/>
    <property type="match status" value="1"/>
</dbReference>
<protein>
    <recommendedName>
        <fullName evidence="13">Peptidase M50 domain-containing protein</fullName>
    </recommendedName>
</protein>
<evidence type="ECO:0000259" key="13">
    <source>
        <dbReference type="Pfam" id="PF02163"/>
    </source>
</evidence>
<dbReference type="GO" id="GO:0005524">
    <property type="term" value="F:ATP binding"/>
    <property type="evidence" value="ECO:0007669"/>
    <property type="project" value="InterPro"/>
</dbReference>
<keyword evidence="9 12" id="KW-1133">Transmembrane helix</keyword>
<dbReference type="GO" id="GO:0046872">
    <property type="term" value="F:metal ion binding"/>
    <property type="evidence" value="ECO:0007669"/>
    <property type="project" value="UniProtKB-KW"/>
</dbReference>
<comment type="cofactor">
    <cofactor evidence="1">
        <name>Zn(2+)</name>
        <dbReference type="ChEBI" id="CHEBI:29105"/>
    </cofactor>
</comment>
<dbReference type="Pfam" id="PF02163">
    <property type="entry name" value="Peptidase_M50"/>
    <property type="match status" value="1"/>
</dbReference>
<evidence type="ECO:0000313" key="14">
    <source>
        <dbReference type="EMBL" id="HIU22844.1"/>
    </source>
</evidence>
<accession>A0A9D1HUX2</accession>
<dbReference type="GO" id="GO:0006508">
    <property type="term" value="P:proteolysis"/>
    <property type="evidence" value="ECO:0007669"/>
    <property type="project" value="UniProtKB-KW"/>
</dbReference>
<comment type="subcellular location">
    <subcellularLocation>
        <location evidence="2">Membrane</location>
        <topology evidence="2">Multi-pass membrane protein</topology>
    </subcellularLocation>
</comment>
<dbReference type="GO" id="GO:0004176">
    <property type="term" value="F:ATP-dependent peptidase activity"/>
    <property type="evidence" value="ECO:0007669"/>
    <property type="project" value="InterPro"/>
</dbReference>
<evidence type="ECO:0000256" key="10">
    <source>
        <dbReference type="ARBA" id="ARBA00023049"/>
    </source>
</evidence>
<organism evidence="14 15">
    <name type="scientific">Candidatus Fimihabitans intestinipullorum</name>
    <dbReference type="NCBI Taxonomy" id="2840820"/>
    <lineage>
        <taxon>Bacteria</taxon>
        <taxon>Bacillati</taxon>
        <taxon>Mycoplasmatota</taxon>
        <taxon>Mycoplasmatota incertae sedis</taxon>
        <taxon>Candidatus Fimihabitans</taxon>
    </lineage>
</organism>